<keyword evidence="11" id="KW-0969">Cilium</keyword>
<evidence type="ECO:0000313" key="11">
    <source>
        <dbReference type="EMBL" id="SDY91499.1"/>
    </source>
</evidence>
<dbReference type="EMBL" id="FNPV01000005">
    <property type="protein sequence ID" value="SDY91499.1"/>
    <property type="molecule type" value="Genomic_DNA"/>
</dbReference>
<keyword evidence="8 10" id="KW-1133">Transmembrane helix</keyword>
<evidence type="ECO:0000256" key="5">
    <source>
        <dbReference type="ARBA" id="ARBA00022500"/>
    </source>
</evidence>
<keyword evidence="11" id="KW-0282">Flagellum</keyword>
<dbReference type="AlphaFoldDB" id="A0A1H3NTL7"/>
<comment type="subcellular location">
    <subcellularLocation>
        <location evidence="2">Cell membrane</location>
        <topology evidence="2">Single-pass membrane protein</topology>
    </subcellularLocation>
</comment>
<feature type="transmembrane region" description="Helical" evidence="10">
    <location>
        <begin position="6"/>
        <end position="29"/>
    </location>
</feature>
<evidence type="ECO:0000256" key="7">
    <source>
        <dbReference type="ARBA" id="ARBA00022779"/>
    </source>
</evidence>
<evidence type="ECO:0000256" key="2">
    <source>
        <dbReference type="ARBA" id="ARBA00004162"/>
    </source>
</evidence>
<dbReference type="GO" id="GO:0071978">
    <property type="term" value="P:bacterial-type flagellum-dependent swarming motility"/>
    <property type="evidence" value="ECO:0007669"/>
    <property type="project" value="TreeGrafter"/>
</dbReference>
<dbReference type="PANTHER" id="PTHR35091">
    <property type="entry name" value="FLAGELLAR PROTEIN FLIL"/>
    <property type="match status" value="1"/>
</dbReference>
<dbReference type="PANTHER" id="PTHR35091:SF2">
    <property type="entry name" value="FLAGELLAR PROTEIN FLIL"/>
    <property type="match status" value="1"/>
</dbReference>
<evidence type="ECO:0000256" key="9">
    <source>
        <dbReference type="ARBA" id="ARBA00023136"/>
    </source>
</evidence>
<dbReference type="GO" id="GO:0006935">
    <property type="term" value="P:chemotaxis"/>
    <property type="evidence" value="ECO:0007669"/>
    <property type="project" value="UniProtKB-KW"/>
</dbReference>
<evidence type="ECO:0000256" key="1">
    <source>
        <dbReference type="ARBA" id="ARBA00002254"/>
    </source>
</evidence>
<evidence type="ECO:0000256" key="8">
    <source>
        <dbReference type="ARBA" id="ARBA00022989"/>
    </source>
</evidence>
<dbReference type="InterPro" id="IPR005503">
    <property type="entry name" value="FliL"/>
</dbReference>
<keyword evidence="12" id="KW-1185">Reference proteome</keyword>
<keyword evidence="11" id="KW-0966">Cell projection</keyword>
<evidence type="ECO:0000256" key="3">
    <source>
        <dbReference type="ARBA" id="ARBA00008281"/>
    </source>
</evidence>
<comment type="function">
    <text evidence="1 10">Controls the rotational direction of flagella during chemotaxis.</text>
</comment>
<sequence>MELKKIIIIALLAFLITAIIVGGILYLFVFRSTDADSPLPTYEYNLGEFSTNLGNQRSFFNGEIVIETTDSNMIEYFEEKNVVLRDRVIKTLISKTPDDVLTQDGQQELRQELINIISEVVESESITNVYFIDYIVQ</sequence>
<dbReference type="STRING" id="159292.SAMN05192546_105250"/>
<dbReference type="Pfam" id="PF03748">
    <property type="entry name" value="FliL"/>
    <property type="match status" value="1"/>
</dbReference>
<keyword evidence="7 10" id="KW-0283">Flagellar rotation</keyword>
<evidence type="ECO:0000313" key="12">
    <source>
        <dbReference type="Proteomes" id="UP000199230"/>
    </source>
</evidence>
<evidence type="ECO:0000256" key="10">
    <source>
        <dbReference type="RuleBase" id="RU364125"/>
    </source>
</evidence>
<dbReference type="GO" id="GO:0009425">
    <property type="term" value="C:bacterial-type flagellum basal body"/>
    <property type="evidence" value="ECO:0007669"/>
    <property type="project" value="InterPro"/>
</dbReference>
<keyword evidence="5 10" id="KW-0145">Chemotaxis</keyword>
<keyword evidence="9 10" id="KW-0472">Membrane</keyword>
<evidence type="ECO:0000256" key="4">
    <source>
        <dbReference type="ARBA" id="ARBA00022475"/>
    </source>
</evidence>
<comment type="similarity">
    <text evidence="3 10">Belongs to the FliL family.</text>
</comment>
<evidence type="ECO:0000256" key="6">
    <source>
        <dbReference type="ARBA" id="ARBA00022692"/>
    </source>
</evidence>
<organism evidence="11 12">
    <name type="scientific">Tindallia californiensis</name>
    <dbReference type="NCBI Taxonomy" id="159292"/>
    <lineage>
        <taxon>Bacteria</taxon>
        <taxon>Bacillati</taxon>
        <taxon>Bacillota</taxon>
        <taxon>Clostridia</taxon>
        <taxon>Peptostreptococcales</taxon>
        <taxon>Tindalliaceae</taxon>
        <taxon>Tindallia</taxon>
    </lineage>
</organism>
<dbReference type="RefSeq" id="WP_093313405.1">
    <property type="nucleotide sequence ID" value="NZ_FNPV01000005.1"/>
</dbReference>
<dbReference type="GO" id="GO:0005886">
    <property type="term" value="C:plasma membrane"/>
    <property type="evidence" value="ECO:0007669"/>
    <property type="project" value="UniProtKB-SubCell"/>
</dbReference>
<protein>
    <recommendedName>
        <fullName evidence="10">Flagellar protein FliL</fullName>
    </recommendedName>
</protein>
<reference evidence="11 12" key="1">
    <citation type="submission" date="2016-10" db="EMBL/GenBank/DDBJ databases">
        <authorList>
            <person name="de Groot N.N."/>
        </authorList>
    </citation>
    <scope>NUCLEOTIDE SEQUENCE [LARGE SCALE GENOMIC DNA]</scope>
    <source>
        <strain evidence="11 12">APO</strain>
    </source>
</reference>
<name>A0A1H3NTL7_9FIRM</name>
<accession>A0A1H3NTL7</accession>
<keyword evidence="4 10" id="KW-1003">Cell membrane</keyword>
<keyword evidence="6 10" id="KW-0812">Transmembrane</keyword>
<proteinExistence type="inferred from homology"/>
<dbReference type="OrthoDB" id="166089at2"/>
<dbReference type="Proteomes" id="UP000199230">
    <property type="component" value="Unassembled WGS sequence"/>
</dbReference>
<gene>
    <name evidence="11" type="ORF">SAMN05192546_105250</name>
</gene>